<reference evidence="8 9" key="1">
    <citation type="submission" date="2018-10" db="EMBL/GenBank/DDBJ databases">
        <title>Streptococcus hillyeri sp. nov., isolated from equine tracheal sample.</title>
        <authorList>
            <person name="Macfadyen A.C."/>
            <person name="Waller A."/>
            <person name="Paterson G.K."/>
        </authorList>
    </citation>
    <scope>NUCLEOTIDE SEQUENCE [LARGE SCALE GENOMIC DNA]</scope>
    <source>
        <strain evidence="8 9">28462</strain>
    </source>
</reference>
<dbReference type="InterPro" id="IPR007341">
    <property type="entry name" value="Transgly_assoc"/>
</dbReference>
<dbReference type="GO" id="GO:0005886">
    <property type="term" value="C:plasma membrane"/>
    <property type="evidence" value="ECO:0007669"/>
    <property type="project" value="UniProtKB-SubCell"/>
</dbReference>
<proteinExistence type="inferred from homology"/>
<evidence type="ECO:0000256" key="5">
    <source>
        <dbReference type="ARBA" id="ARBA00022989"/>
    </source>
</evidence>
<feature type="transmembrane region" description="Helical" evidence="7">
    <location>
        <begin position="52"/>
        <end position="75"/>
    </location>
</feature>
<protein>
    <submittedName>
        <fullName evidence="8">GlsB/YeaQ/YmgE family stress response membrane protein</fullName>
    </submittedName>
</protein>
<gene>
    <name evidence="8" type="ORF">EAF07_04115</name>
</gene>
<organism evidence="8 9">
    <name type="scientific">Streptococcus hillyeri</name>
    <dbReference type="NCBI Taxonomy" id="2282420"/>
    <lineage>
        <taxon>Bacteria</taxon>
        <taxon>Bacillati</taxon>
        <taxon>Bacillota</taxon>
        <taxon>Bacilli</taxon>
        <taxon>Lactobacillales</taxon>
        <taxon>Streptococcaceae</taxon>
        <taxon>Streptococcus</taxon>
    </lineage>
</organism>
<keyword evidence="3" id="KW-1003">Cell membrane</keyword>
<evidence type="ECO:0000313" key="8">
    <source>
        <dbReference type="EMBL" id="RLY03976.1"/>
    </source>
</evidence>
<accession>A0A3L9DR86</accession>
<keyword evidence="9" id="KW-1185">Reference proteome</keyword>
<dbReference type="OrthoDB" id="1632160at2"/>
<evidence type="ECO:0000256" key="4">
    <source>
        <dbReference type="ARBA" id="ARBA00022692"/>
    </source>
</evidence>
<evidence type="ECO:0000256" key="6">
    <source>
        <dbReference type="ARBA" id="ARBA00023136"/>
    </source>
</evidence>
<name>A0A3L9DR86_9STRE</name>
<sequence length="79" mass="8371">MIWSMLIGLFIGAVAGSITNRGERMGCFTKMFAGWIGSSVGQSLFGHWGPSFAGMALIPSIIGAVIVIAVVDFFFGGRR</sequence>
<evidence type="ECO:0000256" key="1">
    <source>
        <dbReference type="ARBA" id="ARBA00004651"/>
    </source>
</evidence>
<dbReference type="Proteomes" id="UP000279194">
    <property type="component" value="Unassembled WGS sequence"/>
</dbReference>
<comment type="subcellular location">
    <subcellularLocation>
        <location evidence="1">Cell membrane</location>
        <topology evidence="1">Multi-pass membrane protein</topology>
    </subcellularLocation>
</comment>
<dbReference type="RefSeq" id="WP_121835024.1">
    <property type="nucleotide sequence ID" value="NZ_CP163513.1"/>
</dbReference>
<dbReference type="EMBL" id="RCVM01000005">
    <property type="protein sequence ID" value="RLY03976.1"/>
    <property type="molecule type" value="Genomic_DNA"/>
</dbReference>
<keyword evidence="5 7" id="KW-1133">Transmembrane helix</keyword>
<dbReference type="Pfam" id="PF04226">
    <property type="entry name" value="Transgly_assoc"/>
    <property type="match status" value="1"/>
</dbReference>
<comment type="similarity">
    <text evidence="2">Belongs to the UPF0410 family.</text>
</comment>
<evidence type="ECO:0000256" key="7">
    <source>
        <dbReference type="SAM" id="Phobius"/>
    </source>
</evidence>
<dbReference type="PANTHER" id="PTHR33884:SF3">
    <property type="entry name" value="UPF0410 PROTEIN YMGE"/>
    <property type="match status" value="1"/>
</dbReference>
<evidence type="ECO:0000313" key="9">
    <source>
        <dbReference type="Proteomes" id="UP000279194"/>
    </source>
</evidence>
<keyword evidence="6 7" id="KW-0472">Membrane</keyword>
<dbReference type="PANTHER" id="PTHR33884">
    <property type="entry name" value="UPF0410 PROTEIN YMGE"/>
    <property type="match status" value="1"/>
</dbReference>
<evidence type="ECO:0000256" key="3">
    <source>
        <dbReference type="ARBA" id="ARBA00022475"/>
    </source>
</evidence>
<comment type="caution">
    <text evidence="8">The sequence shown here is derived from an EMBL/GenBank/DDBJ whole genome shotgun (WGS) entry which is preliminary data.</text>
</comment>
<keyword evidence="4 7" id="KW-0812">Transmembrane</keyword>
<evidence type="ECO:0000256" key="2">
    <source>
        <dbReference type="ARBA" id="ARBA00011006"/>
    </source>
</evidence>
<dbReference type="AlphaFoldDB" id="A0A3L9DR86"/>